<evidence type="ECO:0000256" key="2">
    <source>
        <dbReference type="ARBA" id="ARBA00023002"/>
    </source>
</evidence>
<organism evidence="5 6">
    <name type="scientific">Intestinimonas massiliensis</name>
    <name type="common">ex Afouda et al. 2020</name>
    <dbReference type="NCBI Taxonomy" id="1673721"/>
    <lineage>
        <taxon>Bacteria</taxon>
        <taxon>Bacillati</taxon>
        <taxon>Bacillota</taxon>
        <taxon>Clostridia</taxon>
        <taxon>Eubacteriales</taxon>
        <taxon>Intestinimonas</taxon>
    </lineage>
</organism>
<dbReference type="GO" id="GO:0004316">
    <property type="term" value="F:3-oxoacyl-[acyl-carrier-protein] reductase (NADPH) activity"/>
    <property type="evidence" value="ECO:0007669"/>
    <property type="project" value="UniProtKB-EC"/>
</dbReference>
<evidence type="ECO:0000259" key="4">
    <source>
        <dbReference type="SMART" id="SM00822"/>
    </source>
</evidence>
<dbReference type="InterPro" id="IPR057326">
    <property type="entry name" value="KR_dom"/>
</dbReference>
<dbReference type="AlphaFoldDB" id="A0AAW5JLG4"/>
<dbReference type="PANTHER" id="PTHR42879">
    <property type="entry name" value="3-OXOACYL-(ACYL-CARRIER-PROTEIN) REDUCTASE"/>
    <property type="match status" value="1"/>
</dbReference>
<dbReference type="GO" id="GO:0008202">
    <property type="term" value="P:steroid metabolic process"/>
    <property type="evidence" value="ECO:0007669"/>
    <property type="project" value="UniProtKB-KW"/>
</dbReference>
<dbReference type="SMART" id="SM00822">
    <property type="entry name" value="PKS_KR"/>
    <property type="match status" value="1"/>
</dbReference>
<name>A0AAW5JLG4_9FIRM</name>
<gene>
    <name evidence="5" type="primary">fabG</name>
    <name evidence="5" type="ORF">NE579_09370</name>
</gene>
<dbReference type="PRINTS" id="PR00080">
    <property type="entry name" value="SDRFAMILY"/>
</dbReference>
<evidence type="ECO:0000256" key="3">
    <source>
        <dbReference type="ARBA" id="ARBA00023221"/>
    </source>
</evidence>
<dbReference type="NCBIfam" id="NF047420">
    <property type="entry name" value="EF_P_mod_YmfI"/>
    <property type="match status" value="1"/>
</dbReference>
<dbReference type="FunFam" id="3.40.50.720:FF:000173">
    <property type="entry name" value="3-oxoacyl-[acyl-carrier protein] reductase"/>
    <property type="match status" value="1"/>
</dbReference>
<keyword evidence="2 5" id="KW-0560">Oxidoreductase</keyword>
<dbReference type="GO" id="GO:0032787">
    <property type="term" value="P:monocarboxylic acid metabolic process"/>
    <property type="evidence" value="ECO:0007669"/>
    <property type="project" value="UniProtKB-ARBA"/>
</dbReference>
<evidence type="ECO:0000313" key="5">
    <source>
        <dbReference type="EMBL" id="MCQ4770673.1"/>
    </source>
</evidence>
<dbReference type="Gene3D" id="3.40.50.720">
    <property type="entry name" value="NAD(P)-binding Rossmann-like Domain"/>
    <property type="match status" value="1"/>
</dbReference>
<dbReference type="Proteomes" id="UP001204562">
    <property type="component" value="Unassembled WGS sequence"/>
</dbReference>
<dbReference type="PRINTS" id="PR00081">
    <property type="entry name" value="GDHRDH"/>
</dbReference>
<comment type="similarity">
    <text evidence="1">Belongs to the short-chain dehydrogenases/reductases (SDR) family.</text>
</comment>
<dbReference type="InterPro" id="IPR002347">
    <property type="entry name" value="SDR_fam"/>
</dbReference>
<dbReference type="PANTHER" id="PTHR42879:SF2">
    <property type="entry name" value="3-OXOACYL-[ACYL-CARRIER-PROTEIN] REDUCTASE FABG"/>
    <property type="match status" value="1"/>
</dbReference>
<dbReference type="NCBIfam" id="NF009466">
    <property type="entry name" value="PRK12826.1-2"/>
    <property type="match status" value="1"/>
</dbReference>
<reference evidence="5" key="1">
    <citation type="submission" date="2022-06" db="EMBL/GenBank/DDBJ databases">
        <title>Isolation of gut microbiota from human fecal samples.</title>
        <authorList>
            <person name="Pamer E.G."/>
            <person name="Barat B."/>
            <person name="Waligurski E."/>
            <person name="Medina S."/>
            <person name="Paddock L."/>
            <person name="Mostad J."/>
        </authorList>
    </citation>
    <scope>NUCLEOTIDE SEQUENCE</scope>
    <source>
        <strain evidence="5">DFI.9.91</strain>
    </source>
</reference>
<evidence type="ECO:0000313" key="6">
    <source>
        <dbReference type="Proteomes" id="UP001204562"/>
    </source>
</evidence>
<proteinExistence type="inferred from homology"/>
<keyword evidence="3" id="KW-0753">Steroid metabolism</keyword>
<dbReference type="EMBL" id="JANFYS010000017">
    <property type="protein sequence ID" value="MCQ4770673.1"/>
    <property type="molecule type" value="Genomic_DNA"/>
</dbReference>
<protein>
    <submittedName>
        <fullName evidence="5">3-oxoacyl-ACP reductase FabG</fullName>
        <ecNumber evidence="5">1.1.1.100</ecNumber>
    </submittedName>
</protein>
<feature type="domain" description="Ketoreductase" evidence="4">
    <location>
        <begin position="2"/>
        <end position="182"/>
    </location>
</feature>
<sequence>MKTALITGGSRGIGAATARTLARAGCAVAINYHHSRREAEDLAAELAAEGRPALAVQADVSDPEQVRRMVDNVLDKFCQLDILVCNAGVASQGLLCETSDAEWRRLMGVDLDGVFYCYRAVYRHMVARKTGRIVTVSSMWGRSGASCEAAYSAAKAGVIGLTKALARELGPSGITVNCVAPGVIDTDMNAHLPPGDLAVLAEETPLGRLGTPEEVARAVLFLASEGADFITGQVLGVDGGFLI</sequence>
<keyword evidence="3" id="KW-0443">Lipid metabolism</keyword>
<dbReference type="InterPro" id="IPR020904">
    <property type="entry name" value="Sc_DH/Rdtase_CS"/>
</dbReference>
<evidence type="ECO:0000256" key="1">
    <source>
        <dbReference type="ARBA" id="ARBA00006484"/>
    </source>
</evidence>
<accession>A0AAW5JLG4</accession>
<dbReference type="EC" id="1.1.1.100" evidence="5"/>
<dbReference type="Pfam" id="PF13561">
    <property type="entry name" value="adh_short_C2"/>
    <property type="match status" value="1"/>
</dbReference>
<comment type="caution">
    <text evidence="5">The sequence shown here is derived from an EMBL/GenBank/DDBJ whole genome shotgun (WGS) entry which is preliminary data.</text>
</comment>
<dbReference type="InterPro" id="IPR050259">
    <property type="entry name" value="SDR"/>
</dbReference>
<dbReference type="PROSITE" id="PS00061">
    <property type="entry name" value="ADH_SHORT"/>
    <property type="match status" value="1"/>
</dbReference>
<dbReference type="NCBIfam" id="NF005559">
    <property type="entry name" value="PRK07231.1"/>
    <property type="match status" value="1"/>
</dbReference>
<dbReference type="InterPro" id="IPR036291">
    <property type="entry name" value="NAD(P)-bd_dom_sf"/>
</dbReference>
<dbReference type="SUPFAM" id="SSF51735">
    <property type="entry name" value="NAD(P)-binding Rossmann-fold domains"/>
    <property type="match status" value="1"/>
</dbReference>